<proteinExistence type="predicted"/>
<accession>A0A510KVC0</accession>
<dbReference type="EMBL" id="AP019841">
    <property type="protein sequence ID" value="BBM55652.1"/>
    <property type="molecule type" value="Genomic_DNA"/>
</dbReference>
<keyword evidence="1" id="KW-0378">Hydrolase</keyword>
<dbReference type="AlphaFoldDB" id="A0A510KVC0"/>
<dbReference type="GO" id="GO:0004519">
    <property type="term" value="F:endonuclease activity"/>
    <property type="evidence" value="ECO:0007669"/>
    <property type="project" value="UniProtKB-KW"/>
</dbReference>
<organism evidence="1 2">
    <name type="scientific">Leptotrichia wadei</name>
    <dbReference type="NCBI Taxonomy" id="157687"/>
    <lineage>
        <taxon>Bacteria</taxon>
        <taxon>Fusobacteriati</taxon>
        <taxon>Fusobacteriota</taxon>
        <taxon>Fusobacteriia</taxon>
        <taxon>Fusobacteriales</taxon>
        <taxon>Leptotrichiaceae</taxon>
        <taxon>Leptotrichia</taxon>
    </lineage>
</organism>
<protein>
    <submittedName>
        <fullName evidence="1">CRISPR-associated endonuclease Cas1</fullName>
    </submittedName>
</protein>
<reference evidence="1 2" key="1">
    <citation type="submission" date="2019-07" db="EMBL/GenBank/DDBJ databases">
        <title>Complete Genome Sequence of Leptotrichia wadei Strain JMUB3936.</title>
        <authorList>
            <person name="Watanabe S."/>
            <person name="Cui L."/>
        </authorList>
    </citation>
    <scope>NUCLEOTIDE SEQUENCE [LARGE SCALE GENOMIC DNA]</scope>
    <source>
        <strain evidence="1 2">JMUB3936</strain>
    </source>
</reference>
<evidence type="ECO:0000313" key="1">
    <source>
        <dbReference type="EMBL" id="BBM55652.1"/>
    </source>
</evidence>
<dbReference type="Proteomes" id="UP000321944">
    <property type="component" value="Chromosome"/>
</dbReference>
<gene>
    <name evidence="1" type="primary">cas1</name>
    <name evidence="1" type="ORF">JMUB3936_1959</name>
</gene>
<name>A0A510KVC0_9FUSO</name>
<keyword evidence="1" id="KW-0255">Endonuclease</keyword>
<evidence type="ECO:0000313" key="2">
    <source>
        <dbReference type="Proteomes" id="UP000321944"/>
    </source>
</evidence>
<keyword evidence="1" id="KW-0540">Nuclease</keyword>
<sequence length="42" mass="5083">MYSYVDKYANLKDYYYDYTKNLHSQIFISKIIKVCTEFCVNG</sequence>